<evidence type="ECO:0000256" key="2">
    <source>
        <dbReference type="SAM" id="Phobius"/>
    </source>
</evidence>
<keyword evidence="2" id="KW-1133">Transmembrane helix</keyword>
<sequence length="381" mass="40001">MDERTYSQQTSDPAAFPGAVQHESSAPTPAPLWASQIPESQAPRWQAAPADPASRGCDRIPPSDATPSSGALLESAAPTSLQAVEGVVIGQKKRRRWPWALLGGALGLVAGVALGIGGTTAVLSGAHQQVWGGLSGGSGAYGSDPSGEDPYSWYYPYSHDFLGGGAEDSSSSQDLSQTLFTYADVLAALPDVEGTVEDVPGTDLVACAAGAYQVGTLSGIPAGIYFLEGSDTQESTYFLFKAVSGRADPQKARYAYYGQNTYLGNYFLSLSDGDLLVYLPADSDDAMYDASLAEVDAGSVLTSGFYRVGVDIPEGTYHVELDPDLAGSISLEAGAYVMSERTFPDGTFADERYVTVGSNQTVTVRNGDWLELYGATAELEQ</sequence>
<evidence type="ECO:0000256" key="1">
    <source>
        <dbReference type="SAM" id="MobiDB-lite"/>
    </source>
</evidence>
<feature type="region of interest" description="Disordered" evidence="1">
    <location>
        <begin position="1"/>
        <end position="71"/>
    </location>
</feature>
<comment type="caution">
    <text evidence="3">The sequence shown here is derived from an EMBL/GenBank/DDBJ whole genome shotgun (WGS) entry which is preliminary data.</text>
</comment>
<dbReference type="AlphaFoldDB" id="A0A7C9JD77"/>
<name>A0A7C9JD77_9BACT</name>
<organism evidence="3">
    <name type="scientific">Muribaculaceae bacterium Z82</name>
    <dbReference type="NCBI Taxonomy" id="2304548"/>
    <lineage>
        <taxon>Bacteria</taxon>
        <taxon>Pseudomonadati</taxon>
        <taxon>Bacteroidota</taxon>
        <taxon>Bacteroidia</taxon>
        <taxon>Bacteroidales</taxon>
        <taxon>Muribaculaceae</taxon>
    </lineage>
</organism>
<feature type="transmembrane region" description="Helical" evidence="2">
    <location>
        <begin position="99"/>
        <end position="123"/>
    </location>
</feature>
<dbReference type="EMBL" id="QWKH01000020">
    <property type="protein sequence ID" value="NBI34261.1"/>
    <property type="molecule type" value="Genomic_DNA"/>
</dbReference>
<keyword evidence="2" id="KW-0472">Membrane</keyword>
<accession>A0A7C9JD77</accession>
<feature type="compositionally biased region" description="Polar residues" evidence="1">
    <location>
        <begin position="1"/>
        <end position="12"/>
    </location>
</feature>
<evidence type="ECO:0000313" key="3">
    <source>
        <dbReference type="EMBL" id="NBI34261.1"/>
    </source>
</evidence>
<protein>
    <submittedName>
        <fullName evidence="3">Uncharacterized protein</fullName>
    </submittedName>
</protein>
<proteinExistence type="predicted"/>
<keyword evidence="2" id="KW-0812">Transmembrane</keyword>
<gene>
    <name evidence="3" type="ORF">D1639_04280</name>
</gene>
<reference evidence="3" key="1">
    <citation type="submission" date="2018-08" db="EMBL/GenBank/DDBJ databases">
        <title>Murine metabolic-syndrome-specific gut microbial biobank.</title>
        <authorList>
            <person name="Liu C."/>
        </authorList>
    </citation>
    <scope>NUCLEOTIDE SEQUENCE [LARGE SCALE GENOMIC DNA]</scope>
    <source>
        <strain evidence="3">Z82</strain>
    </source>
</reference>